<organism evidence="2 3">
    <name type="scientific">Armillaria solidipes</name>
    <dbReference type="NCBI Taxonomy" id="1076256"/>
    <lineage>
        <taxon>Eukaryota</taxon>
        <taxon>Fungi</taxon>
        <taxon>Dikarya</taxon>
        <taxon>Basidiomycota</taxon>
        <taxon>Agaricomycotina</taxon>
        <taxon>Agaricomycetes</taxon>
        <taxon>Agaricomycetidae</taxon>
        <taxon>Agaricales</taxon>
        <taxon>Marasmiineae</taxon>
        <taxon>Physalacriaceae</taxon>
        <taxon>Armillaria</taxon>
    </lineage>
</organism>
<dbReference type="Proteomes" id="UP000218334">
    <property type="component" value="Unassembled WGS sequence"/>
</dbReference>
<accession>A0A2H3C7C8</accession>
<protein>
    <submittedName>
        <fullName evidence="2">Uncharacterized protein</fullName>
    </submittedName>
</protein>
<reference evidence="3" key="1">
    <citation type="journal article" date="2017" name="Nat. Ecol. Evol.">
        <title>Genome expansion and lineage-specific genetic innovations in the forest pathogenic fungi Armillaria.</title>
        <authorList>
            <person name="Sipos G."/>
            <person name="Prasanna A.N."/>
            <person name="Walter M.C."/>
            <person name="O'Connor E."/>
            <person name="Balint B."/>
            <person name="Krizsan K."/>
            <person name="Kiss B."/>
            <person name="Hess J."/>
            <person name="Varga T."/>
            <person name="Slot J."/>
            <person name="Riley R."/>
            <person name="Boka B."/>
            <person name="Rigling D."/>
            <person name="Barry K."/>
            <person name="Lee J."/>
            <person name="Mihaltcheva S."/>
            <person name="LaButti K."/>
            <person name="Lipzen A."/>
            <person name="Waldron R."/>
            <person name="Moloney N.M."/>
            <person name="Sperisen C."/>
            <person name="Kredics L."/>
            <person name="Vagvoelgyi C."/>
            <person name="Patrignani A."/>
            <person name="Fitzpatrick D."/>
            <person name="Nagy I."/>
            <person name="Doyle S."/>
            <person name="Anderson J.B."/>
            <person name="Grigoriev I.V."/>
            <person name="Gueldener U."/>
            <person name="Muensterkoetter M."/>
            <person name="Nagy L.G."/>
        </authorList>
    </citation>
    <scope>NUCLEOTIDE SEQUENCE [LARGE SCALE GENOMIC DNA]</scope>
    <source>
        <strain evidence="3">28-4</strain>
    </source>
</reference>
<evidence type="ECO:0000313" key="2">
    <source>
        <dbReference type="EMBL" id="PBK72043.1"/>
    </source>
</evidence>
<gene>
    <name evidence="2" type="ORF">ARMSODRAFT_972737</name>
</gene>
<dbReference type="AlphaFoldDB" id="A0A2H3C7C8"/>
<evidence type="ECO:0000313" key="3">
    <source>
        <dbReference type="Proteomes" id="UP000218334"/>
    </source>
</evidence>
<dbReference type="EMBL" id="KZ293422">
    <property type="protein sequence ID" value="PBK72043.1"/>
    <property type="molecule type" value="Genomic_DNA"/>
</dbReference>
<keyword evidence="3" id="KW-1185">Reference proteome</keyword>
<sequence>MPWPQYRHRRLKFVSQIHHYTAKWDRLCDQVPPRKLEVGWSRIGDPANSVGLGGAARKTWWLPWVSTSNRNDLISTLRAEKGAQSNAMSYGGFVLETALVIVAARSDTTAQYAYVLFFDRDGWTKCCRVQPYATSRQAYSSKGSTAISDLTLLWPCELVCFHCTPLDFLGSQWMVISRVTSRFSVPPSMQPDGVGYLGDSQSVIVEAGAFLTCKLKIYIKSNLQLIVPHRDKMPDVWPEYATTLRAVKRTRGVYEFDERMANEFCGFGRGSQENDAVAGMTVSRRLLAPTDRNGLLHKMQGCQFAIPKGNPTSHEEPAAEVLEAGSDTTARTTRVKRTKPSNSLGGAD</sequence>
<proteinExistence type="predicted"/>
<feature type="region of interest" description="Disordered" evidence="1">
    <location>
        <begin position="307"/>
        <end position="348"/>
    </location>
</feature>
<name>A0A2H3C7C8_9AGAR</name>
<evidence type="ECO:0000256" key="1">
    <source>
        <dbReference type="SAM" id="MobiDB-lite"/>
    </source>
</evidence>